<evidence type="ECO:0000313" key="3">
    <source>
        <dbReference type="Proteomes" id="UP000175691"/>
    </source>
</evidence>
<keyword evidence="1" id="KW-0732">Signal</keyword>
<feature type="signal peptide" evidence="1">
    <location>
        <begin position="1"/>
        <end position="21"/>
    </location>
</feature>
<reference evidence="2 3" key="1">
    <citation type="submission" date="2016-08" db="EMBL/GenBank/DDBJ databases">
        <authorList>
            <person name="Seilhamer J.J."/>
        </authorList>
    </citation>
    <scope>NUCLEOTIDE SEQUENCE [LARGE SCALE GENOMIC DNA]</scope>
    <source>
        <strain evidence="2 3">KCTC 42603</strain>
    </source>
</reference>
<evidence type="ECO:0000313" key="2">
    <source>
        <dbReference type="EMBL" id="OFC69247.1"/>
    </source>
</evidence>
<accession>A0A1E7Z6Y8</accession>
<keyword evidence="3" id="KW-1185">Reference proteome</keyword>
<name>A0A1E7Z6Y8_9ALTE</name>
<dbReference type="OrthoDB" id="6399227at2"/>
<dbReference type="EMBL" id="MDHN01000041">
    <property type="protein sequence ID" value="OFC69247.1"/>
    <property type="molecule type" value="Genomic_DNA"/>
</dbReference>
<sequence length="399" mass="44521">MQNSLKLFCSALLLNATTAGATYNHHDFEEKIYFSDTMQKFDGVSTIYRIELDTNAETATLIPLQINENSDGIAEYDHIDVLASSTDGNTLWMINSLYAESTELLKYNVQSTSLESIGLVSWDGPEAEGDADQAAVAPNGDLYITRKYSNFVYRLDTTTAQAEFIGEVTDTNLNGGDISFGRNGVLYMKNYAGLFILDIENVSEQNIPAEMIGTSGVFYTGLANRDGGYGNLLVSNREDSTFEEVSPDSGLILKSYIMLTESGAPYSHQLGGDMATGPFQTCNRNVDFWKNNSWRDQSITINGLHIDEIVGRFGTKSEGREPYNGMLWNTRNYTYSKVYAQLIAAKLNTFNSSNSSLINSAESFLRGKSPSKKVKFWDIFHYTLYKTALYKFNKKNKCK</sequence>
<evidence type="ECO:0000256" key="1">
    <source>
        <dbReference type="SAM" id="SignalP"/>
    </source>
</evidence>
<dbReference type="RefSeq" id="WP_070127522.1">
    <property type="nucleotide sequence ID" value="NZ_MDHN01000041.1"/>
</dbReference>
<organism evidence="2 3">
    <name type="scientific">Alteromonas confluentis</name>
    <dbReference type="NCBI Taxonomy" id="1656094"/>
    <lineage>
        <taxon>Bacteria</taxon>
        <taxon>Pseudomonadati</taxon>
        <taxon>Pseudomonadota</taxon>
        <taxon>Gammaproteobacteria</taxon>
        <taxon>Alteromonadales</taxon>
        <taxon>Alteromonadaceae</taxon>
        <taxon>Alteromonas/Salinimonas group</taxon>
        <taxon>Alteromonas</taxon>
    </lineage>
</organism>
<proteinExistence type="predicted"/>
<feature type="chain" id="PRO_5009209475" evidence="1">
    <location>
        <begin position="22"/>
        <end position="399"/>
    </location>
</feature>
<protein>
    <submittedName>
        <fullName evidence="2">Uncharacterized protein</fullName>
    </submittedName>
</protein>
<dbReference type="Proteomes" id="UP000175691">
    <property type="component" value="Unassembled WGS sequence"/>
</dbReference>
<gene>
    <name evidence="2" type="ORF">BFC18_21285</name>
</gene>
<dbReference type="AlphaFoldDB" id="A0A1E7Z6Y8"/>
<comment type="caution">
    <text evidence="2">The sequence shown here is derived from an EMBL/GenBank/DDBJ whole genome shotgun (WGS) entry which is preliminary data.</text>
</comment>
<dbReference type="SUPFAM" id="SSF101898">
    <property type="entry name" value="NHL repeat"/>
    <property type="match status" value="1"/>
</dbReference>